<dbReference type="EMBL" id="JAAOYM010000001">
    <property type="protein sequence ID" value="NIJ13393.1"/>
    <property type="molecule type" value="Genomic_DNA"/>
</dbReference>
<keyword evidence="1" id="KW-1133">Transmembrane helix</keyword>
<dbReference type="AlphaFoldDB" id="A0A7X5UTH1"/>
<dbReference type="RefSeq" id="WP_167173136.1">
    <property type="nucleotide sequence ID" value="NZ_JAAOYM010000001.1"/>
</dbReference>
<keyword evidence="1" id="KW-0472">Membrane</keyword>
<feature type="transmembrane region" description="Helical" evidence="1">
    <location>
        <begin position="61"/>
        <end position="81"/>
    </location>
</feature>
<organism evidence="2 3">
    <name type="scientific">Saccharomonospora amisosensis</name>
    <dbReference type="NCBI Taxonomy" id="1128677"/>
    <lineage>
        <taxon>Bacteria</taxon>
        <taxon>Bacillati</taxon>
        <taxon>Actinomycetota</taxon>
        <taxon>Actinomycetes</taxon>
        <taxon>Pseudonocardiales</taxon>
        <taxon>Pseudonocardiaceae</taxon>
        <taxon>Saccharomonospora</taxon>
    </lineage>
</organism>
<sequence>MSTPEDFPRTVEQARTDIELTREELGDTAQALAHKLNVPQRAREQVRLRSSVAVSRLRENAVPLAVVGALAALVVGGVLIWRTKR</sequence>
<protein>
    <recommendedName>
        <fullName evidence="4">DUF3618 domain-containing protein</fullName>
    </recommendedName>
</protein>
<accession>A0A7X5UTH1</accession>
<gene>
    <name evidence="2" type="ORF">FHU38_003737</name>
</gene>
<keyword evidence="1" id="KW-0812">Transmembrane</keyword>
<dbReference type="Proteomes" id="UP000545493">
    <property type="component" value="Unassembled WGS sequence"/>
</dbReference>
<dbReference type="InterPro" id="IPR022062">
    <property type="entry name" value="DUF3618"/>
</dbReference>
<evidence type="ECO:0000256" key="1">
    <source>
        <dbReference type="SAM" id="Phobius"/>
    </source>
</evidence>
<evidence type="ECO:0008006" key="4">
    <source>
        <dbReference type="Google" id="ProtNLM"/>
    </source>
</evidence>
<keyword evidence="3" id="KW-1185">Reference proteome</keyword>
<comment type="caution">
    <text evidence="2">The sequence shown here is derived from an EMBL/GenBank/DDBJ whole genome shotgun (WGS) entry which is preliminary data.</text>
</comment>
<reference evidence="2 3" key="1">
    <citation type="submission" date="2020-03" db="EMBL/GenBank/DDBJ databases">
        <title>Sequencing the genomes of 1000 actinobacteria strains.</title>
        <authorList>
            <person name="Klenk H.-P."/>
        </authorList>
    </citation>
    <scope>NUCLEOTIDE SEQUENCE [LARGE SCALE GENOMIC DNA]</scope>
    <source>
        <strain evidence="2 3">DSM 45685</strain>
    </source>
</reference>
<evidence type="ECO:0000313" key="3">
    <source>
        <dbReference type="Proteomes" id="UP000545493"/>
    </source>
</evidence>
<name>A0A7X5UTH1_9PSEU</name>
<dbReference type="Pfam" id="PF12277">
    <property type="entry name" value="DUF3618"/>
    <property type="match status" value="1"/>
</dbReference>
<evidence type="ECO:0000313" key="2">
    <source>
        <dbReference type="EMBL" id="NIJ13393.1"/>
    </source>
</evidence>
<proteinExistence type="predicted"/>